<sequence>MSLNIEQAQAIATKHFSSGQLPTTVVNLNQIHYQEYSFTPALTTYLLDLASSPSANPTHSSFLVVSQSQPEPRSQPYSPNALSLFPTIISSIRANTSIPIPEPTLDTTLSLIPYAYLVTPIYHLSSSRLITLADARASGQLTPEQLALIDLQLGKYLGELHNGAQNDYFGLPTATPPADPSYDWQETFTALLESLIDAVPDSADLPITTLRSALGRAISAFLFSDVDVPSLVWFTGSPNDVLLAFSETGQFAAFAILPAVGHALWGDPLLETFFMDASDAFWEGYRGIRGAQDGTLMAFPRQRTKRLWYDVFLALVVLRERRGLDDQVSLARSRWAVESLKMTAEKLKNAPCY</sequence>
<dbReference type="AlphaFoldDB" id="A0AAD7BHV2"/>
<dbReference type="EMBL" id="JARKIF010000016">
    <property type="protein sequence ID" value="KAJ7621204.1"/>
    <property type="molecule type" value="Genomic_DNA"/>
</dbReference>
<comment type="caution">
    <text evidence="1">The sequence shown here is derived from an EMBL/GenBank/DDBJ whole genome shotgun (WGS) entry which is preliminary data.</text>
</comment>
<organism evidence="1 2">
    <name type="scientific">Roridomyces roridus</name>
    <dbReference type="NCBI Taxonomy" id="1738132"/>
    <lineage>
        <taxon>Eukaryota</taxon>
        <taxon>Fungi</taxon>
        <taxon>Dikarya</taxon>
        <taxon>Basidiomycota</taxon>
        <taxon>Agaricomycotina</taxon>
        <taxon>Agaricomycetes</taxon>
        <taxon>Agaricomycetidae</taxon>
        <taxon>Agaricales</taxon>
        <taxon>Marasmiineae</taxon>
        <taxon>Mycenaceae</taxon>
        <taxon>Roridomyces</taxon>
    </lineage>
</organism>
<evidence type="ECO:0008006" key="3">
    <source>
        <dbReference type="Google" id="ProtNLM"/>
    </source>
</evidence>
<proteinExistence type="predicted"/>
<accession>A0AAD7BHV2</accession>
<name>A0AAD7BHV2_9AGAR</name>
<protein>
    <recommendedName>
        <fullName evidence="3">Aminoglycoside phosphotransferase domain-containing protein</fullName>
    </recommendedName>
</protein>
<evidence type="ECO:0000313" key="2">
    <source>
        <dbReference type="Proteomes" id="UP001221142"/>
    </source>
</evidence>
<evidence type="ECO:0000313" key="1">
    <source>
        <dbReference type="EMBL" id="KAJ7621204.1"/>
    </source>
</evidence>
<gene>
    <name evidence="1" type="ORF">FB45DRAFT_1062224</name>
</gene>
<keyword evidence="2" id="KW-1185">Reference proteome</keyword>
<reference evidence="1" key="1">
    <citation type="submission" date="2023-03" db="EMBL/GenBank/DDBJ databases">
        <title>Massive genome expansion in bonnet fungi (Mycena s.s.) driven by repeated elements and novel gene families across ecological guilds.</title>
        <authorList>
            <consortium name="Lawrence Berkeley National Laboratory"/>
            <person name="Harder C.B."/>
            <person name="Miyauchi S."/>
            <person name="Viragh M."/>
            <person name="Kuo A."/>
            <person name="Thoen E."/>
            <person name="Andreopoulos B."/>
            <person name="Lu D."/>
            <person name="Skrede I."/>
            <person name="Drula E."/>
            <person name="Henrissat B."/>
            <person name="Morin E."/>
            <person name="Kohler A."/>
            <person name="Barry K."/>
            <person name="LaButti K."/>
            <person name="Morin E."/>
            <person name="Salamov A."/>
            <person name="Lipzen A."/>
            <person name="Mereny Z."/>
            <person name="Hegedus B."/>
            <person name="Baldrian P."/>
            <person name="Stursova M."/>
            <person name="Weitz H."/>
            <person name="Taylor A."/>
            <person name="Grigoriev I.V."/>
            <person name="Nagy L.G."/>
            <person name="Martin F."/>
            <person name="Kauserud H."/>
        </authorList>
    </citation>
    <scope>NUCLEOTIDE SEQUENCE</scope>
    <source>
        <strain evidence="1">9284</strain>
    </source>
</reference>
<dbReference type="Proteomes" id="UP001221142">
    <property type="component" value="Unassembled WGS sequence"/>
</dbReference>